<dbReference type="Proteomes" id="UP000177950">
    <property type="component" value="Unassembled WGS sequence"/>
</dbReference>
<sequence>MVRLYAAANLQEAQILAGMLAHAGIESQIFNQHSQGALGEIPFGETYPEIWLTDERDLGLAQKLLSAYERPVDTTQETPCGKCGEPNPVSFSLCWHCGEPL</sequence>
<feature type="domain" description="DUF2007" evidence="1">
    <location>
        <begin position="1"/>
        <end position="67"/>
    </location>
</feature>
<protein>
    <recommendedName>
        <fullName evidence="1">DUF2007 domain-containing protein</fullName>
    </recommendedName>
</protein>
<evidence type="ECO:0000313" key="3">
    <source>
        <dbReference type="Proteomes" id="UP000177950"/>
    </source>
</evidence>
<evidence type="ECO:0000259" key="1">
    <source>
        <dbReference type="Pfam" id="PF09413"/>
    </source>
</evidence>
<organism evidence="2 3">
    <name type="scientific">Candidatus Muproteobacteria bacterium RBG_19FT_COMBO_61_10</name>
    <dbReference type="NCBI Taxonomy" id="1817761"/>
    <lineage>
        <taxon>Bacteria</taxon>
        <taxon>Pseudomonadati</taxon>
        <taxon>Pseudomonadota</taxon>
        <taxon>Candidatus Muproteobacteria</taxon>
    </lineage>
</organism>
<dbReference type="AlphaFoldDB" id="A0A1F6UMC0"/>
<gene>
    <name evidence="2" type="ORF">A2V58_07645</name>
</gene>
<evidence type="ECO:0000313" key="2">
    <source>
        <dbReference type="EMBL" id="OGI58488.1"/>
    </source>
</evidence>
<accession>A0A1F6UMC0</accession>
<dbReference type="InterPro" id="IPR018551">
    <property type="entry name" value="DUF2007"/>
</dbReference>
<comment type="caution">
    <text evidence="2">The sequence shown here is derived from an EMBL/GenBank/DDBJ whole genome shotgun (WGS) entry which is preliminary data.</text>
</comment>
<dbReference type="Pfam" id="PF09413">
    <property type="entry name" value="DUF2007"/>
    <property type="match status" value="1"/>
</dbReference>
<proteinExistence type="predicted"/>
<dbReference type="EMBL" id="MFSV01000076">
    <property type="protein sequence ID" value="OGI58488.1"/>
    <property type="molecule type" value="Genomic_DNA"/>
</dbReference>
<reference evidence="2 3" key="1">
    <citation type="journal article" date="2016" name="Nat. Commun.">
        <title>Thousands of microbial genomes shed light on interconnected biogeochemical processes in an aquifer system.</title>
        <authorList>
            <person name="Anantharaman K."/>
            <person name="Brown C.T."/>
            <person name="Hug L.A."/>
            <person name="Sharon I."/>
            <person name="Castelle C.J."/>
            <person name="Probst A.J."/>
            <person name="Thomas B.C."/>
            <person name="Singh A."/>
            <person name="Wilkins M.J."/>
            <person name="Karaoz U."/>
            <person name="Brodie E.L."/>
            <person name="Williams K.H."/>
            <person name="Hubbard S.S."/>
            <person name="Banfield J.F."/>
        </authorList>
    </citation>
    <scope>NUCLEOTIDE SEQUENCE [LARGE SCALE GENOMIC DNA]</scope>
</reference>
<name>A0A1F6UMC0_9PROT</name>